<protein>
    <submittedName>
        <fullName evidence="4">Response regulator</fullName>
    </submittedName>
</protein>
<dbReference type="SMART" id="SM00448">
    <property type="entry name" value="REC"/>
    <property type="match status" value="1"/>
</dbReference>
<organism evidence="4 5">
    <name type="scientific">Flavobacterium endoglycinae</name>
    <dbReference type="NCBI Taxonomy" id="2816357"/>
    <lineage>
        <taxon>Bacteria</taxon>
        <taxon>Pseudomonadati</taxon>
        <taxon>Bacteroidota</taxon>
        <taxon>Flavobacteriia</taxon>
        <taxon>Flavobacteriales</taxon>
        <taxon>Flavobacteriaceae</taxon>
        <taxon>Flavobacterium</taxon>
    </lineage>
</organism>
<keyword evidence="1 2" id="KW-0597">Phosphoprotein</keyword>
<name>A0ABX7QF12_9FLAO</name>
<evidence type="ECO:0000256" key="2">
    <source>
        <dbReference type="PROSITE-ProRule" id="PRU00169"/>
    </source>
</evidence>
<sequence length="120" mass="12965">MTNKKKVILTEDDSAIQDAIRMILQSAGYAVTVFSNGDNLVKGNYDIPDLFILDKQLSGVDGLDVCSLIKSKPDTAKVPIIIISASPQVAPAAFKAGANAFLEKPFKRREMLELVNGLIT</sequence>
<dbReference type="PANTHER" id="PTHR44591:SF3">
    <property type="entry name" value="RESPONSE REGULATORY DOMAIN-CONTAINING PROTEIN"/>
    <property type="match status" value="1"/>
</dbReference>
<dbReference type="CDD" id="cd00156">
    <property type="entry name" value="REC"/>
    <property type="match status" value="1"/>
</dbReference>
<evidence type="ECO:0000256" key="1">
    <source>
        <dbReference type="ARBA" id="ARBA00022553"/>
    </source>
</evidence>
<dbReference type="EMBL" id="CP071448">
    <property type="protein sequence ID" value="QSW89233.1"/>
    <property type="molecule type" value="Genomic_DNA"/>
</dbReference>
<evidence type="ECO:0000313" key="5">
    <source>
        <dbReference type="Proteomes" id="UP000663440"/>
    </source>
</evidence>
<dbReference type="Proteomes" id="UP000663440">
    <property type="component" value="Chromosome"/>
</dbReference>
<gene>
    <name evidence="4" type="ORF">J0383_00105</name>
</gene>
<dbReference type="PROSITE" id="PS50110">
    <property type="entry name" value="RESPONSE_REGULATORY"/>
    <property type="match status" value="1"/>
</dbReference>
<dbReference type="InterPro" id="IPR011006">
    <property type="entry name" value="CheY-like_superfamily"/>
</dbReference>
<dbReference type="RefSeq" id="WP_207296427.1">
    <property type="nucleotide sequence ID" value="NZ_CP071448.1"/>
</dbReference>
<dbReference type="InterPro" id="IPR001789">
    <property type="entry name" value="Sig_transdc_resp-reg_receiver"/>
</dbReference>
<feature type="modified residue" description="4-aspartylphosphate" evidence="2">
    <location>
        <position position="54"/>
    </location>
</feature>
<dbReference type="PANTHER" id="PTHR44591">
    <property type="entry name" value="STRESS RESPONSE REGULATOR PROTEIN 1"/>
    <property type="match status" value="1"/>
</dbReference>
<dbReference type="Pfam" id="PF00072">
    <property type="entry name" value="Response_reg"/>
    <property type="match status" value="1"/>
</dbReference>
<dbReference type="SUPFAM" id="SSF52172">
    <property type="entry name" value="CheY-like"/>
    <property type="match status" value="1"/>
</dbReference>
<proteinExistence type="predicted"/>
<keyword evidence="5" id="KW-1185">Reference proteome</keyword>
<evidence type="ECO:0000313" key="4">
    <source>
        <dbReference type="EMBL" id="QSW89233.1"/>
    </source>
</evidence>
<accession>A0ABX7QF12</accession>
<reference evidence="4 5" key="1">
    <citation type="submission" date="2021-03" db="EMBL/GenBank/DDBJ databases">
        <title>Flavobacterium kribbensis sp. nov, an endophytic bacteria, isolated from soybean.</title>
        <authorList>
            <person name="Lee J."/>
            <person name="Seo J."/>
        </authorList>
    </citation>
    <scope>NUCLEOTIDE SEQUENCE [LARGE SCALE GENOMIC DNA]</scope>
    <source>
        <strain evidence="4 5">BB8</strain>
    </source>
</reference>
<feature type="domain" description="Response regulatory" evidence="3">
    <location>
        <begin position="6"/>
        <end position="119"/>
    </location>
</feature>
<evidence type="ECO:0000259" key="3">
    <source>
        <dbReference type="PROSITE" id="PS50110"/>
    </source>
</evidence>
<dbReference type="InterPro" id="IPR050595">
    <property type="entry name" value="Bact_response_regulator"/>
</dbReference>
<dbReference type="Gene3D" id="3.40.50.2300">
    <property type="match status" value="1"/>
</dbReference>